<evidence type="ECO:0000256" key="2">
    <source>
        <dbReference type="SAM" id="SignalP"/>
    </source>
</evidence>
<feature type="chain" id="PRO_5004788484" description="LPXTG cell wall anchor domain-containing protein" evidence="2">
    <location>
        <begin position="27"/>
        <end position="252"/>
    </location>
</feature>
<keyword evidence="1" id="KW-1133">Transmembrane helix</keyword>
<name>W0FML2_9BACT</name>
<sequence length="252" mass="25925">MVMRKITRILLAAIMAVSFISVTAMAATESPERGHDGVDSVTTSDGSDVTPFIIVTYAGDTSGYDTIDSELATSQAQVSGVTDFSTLPGITTEALQAALDAQGEGYSAADLRVVSLLDVSYINSNGEVENLSGVDITLSEQFEDGVAVVVLYKPDGNTWQIANAVMVNGRPVINGVETRTPFLVLSASRKRDASPTPTATATPTTPVVAAAAASTGTTSPQTGEYAGVYVLVAAAALTVAGVVCVKRAKATK</sequence>
<keyword evidence="1" id="KW-0472">Membrane</keyword>
<reference evidence="3" key="1">
    <citation type="journal article" date="2013" name="PLoS ONE">
        <title>Metagenomic insights into the carbohydrate-active enzymes carried by the microorganisms adhering to solid digesta in the rumen of cows.</title>
        <authorList>
            <person name="Wang L."/>
            <person name="Hatem A."/>
            <person name="Catalyurek U.V."/>
            <person name="Morrison M."/>
            <person name="Yu Z."/>
        </authorList>
    </citation>
    <scope>NUCLEOTIDE SEQUENCE</scope>
</reference>
<evidence type="ECO:0000256" key="1">
    <source>
        <dbReference type="SAM" id="Phobius"/>
    </source>
</evidence>
<evidence type="ECO:0008006" key="4">
    <source>
        <dbReference type="Google" id="ProtNLM"/>
    </source>
</evidence>
<dbReference type="AlphaFoldDB" id="W0FML2"/>
<organism evidence="3">
    <name type="scientific">uncultured bacterium Contig783</name>
    <dbReference type="NCBI Taxonomy" id="1393612"/>
    <lineage>
        <taxon>Bacteria</taxon>
        <taxon>environmental samples</taxon>
    </lineage>
</organism>
<keyword evidence="1" id="KW-0812">Transmembrane</keyword>
<feature type="signal peptide" evidence="2">
    <location>
        <begin position="1"/>
        <end position="26"/>
    </location>
</feature>
<protein>
    <recommendedName>
        <fullName evidence="4">LPXTG cell wall anchor domain-containing protein</fullName>
    </recommendedName>
</protein>
<dbReference type="EMBL" id="KC246803">
    <property type="protein sequence ID" value="AHF24704.1"/>
    <property type="molecule type" value="Genomic_DNA"/>
</dbReference>
<proteinExistence type="predicted"/>
<keyword evidence="2" id="KW-0732">Signal</keyword>
<evidence type="ECO:0000313" key="3">
    <source>
        <dbReference type="EMBL" id="AHF24704.1"/>
    </source>
</evidence>
<feature type="transmembrane region" description="Helical" evidence="1">
    <location>
        <begin position="226"/>
        <end position="245"/>
    </location>
</feature>
<accession>W0FML2</accession>